<keyword evidence="3" id="KW-1185">Reference proteome</keyword>
<dbReference type="EMBL" id="BFEA01000032">
    <property type="protein sequence ID" value="GBG62808.1"/>
    <property type="molecule type" value="Genomic_DNA"/>
</dbReference>
<evidence type="ECO:0000313" key="3">
    <source>
        <dbReference type="Proteomes" id="UP000265515"/>
    </source>
</evidence>
<dbReference type="AlphaFoldDB" id="A0A388JYE9"/>
<comment type="caution">
    <text evidence="2">The sequence shown here is derived from an EMBL/GenBank/DDBJ whole genome shotgun (WGS) entry which is preliminary data.</text>
</comment>
<evidence type="ECO:0000313" key="2">
    <source>
        <dbReference type="EMBL" id="GBG62808.1"/>
    </source>
</evidence>
<dbReference type="Proteomes" id="UP000265515">
    <property type="component" value="Unassembled WGS sequence"/>
</dbReference>
<organism evidence="2 3">
    <name type="scientific">Chara braunii</name>
    <name type="common">Braun's stonewort</name>
    <dbReference type="NCBI Taxonomy" id="69332"/>
    <lineage>
        <taxon>Eukaryota</taxon>
        <taxon>Viridiplantae</taxon>
        <taxon>Streptophyta</taxon>
        <taxon>Charophyceae</taxon>
        <taxon>Charales</taxon>
        <taxon>Characeae</taxon>
        <taxon>Chara</taxon>
    </lineage>
</organism>
<name>A0A388JYE9_CHABU</name>
<proteinExistence type="predicted"/>
<feature type="region of interest" description="Disordered" evidence="1">
    <location>
        <begin position="139"/>
        <end position="158"/>
    </location>
</feature>
<protein>
    <submittedName>
        <fullName evidence="2">Uncharacterized protein</fullName>
    </submittedName>
</protein>
<dbReference type="Gramene" id="GBG62808">
    <property type="protein sequence ID" value="GBG62808"/>
    <property type="gene ID" value="CBR_g32391"/>
</dbReference>
<gene>
    <name evidence="2" type="ORF">CBR_g32391</name>
</gene>
<accession>A0A388JYE9</accession>
<reference evidence="2 3" key="1">
    <citation type="journal article" date="2018" name="Cell">
        <title>The Chara Genome: Secondary Complexity and Implications for Plant Terrestrialization.</title>
        <authorList>
            <person name="Nishiyama T."/>
            <person name="Sakayama H."/>
            <person name="Vries J.D."/>
            <person name="Buschmann H."/>
            <person name="Saint-Marcoux D."/>
            <person name="Ullrich K.K."/>
            <person name="Haas F.B."/>
            <person name="Vanderstraeten L."/>
            <person name="Becker D."/>
            <person name="Lang D."/>
            <person name="Vosolsobe S."/>
            <person name="Rombauts S."/>
            <person name="Wilhelmsson P.K.I."/>
            <person name="Janitza P."/>
            <person name="Kern R."/>
            <person name="Heyl A."/>
            <person name="Rumpler F."/>
            <person name="Villalobos L.I.A.C."/>
            <person name="Clay J.M."/>
            <person name="Skokan R."/>
            <person name="Toyoda A."/>
            <person name="Suzuki Y."/>
            <person name="Kagoshima H."/>
            <person name="Schijlen E."/>
            <person name="Tajeshwar N."/>
            <person name="Catarino B."/>
            <person name="Hetherington A.J."/>
            <person name="Saltykova A."/>
            <person name="Bonnot C."/>
            <person name="Breuninger H."/>
            <person name="Symeonidi A."/>
            <person name="Radhakrishnan G.V."/>
            <person name="Van Nieuwerburgh F."/>
            <person name="Deforce D."/>
            <person name="Chang C."/>
            <person name="Karol K.G."/>
            <person name="Hedrich R."/>
            <person name="Ulvskov P."/>
            <person name="Glockner G."/>
            <person name="Delwiche C.F."/>
            <person name="Petrasek J."/>
            <person name="Van de Peer Y."/>
            <person name="Friml J."/>
            <person name="Beilby M."/>
            <person name="Dolan L."/>
            <person name="Kohara Y."/>
            <person name="Sugano S."/>
            <person name="Fujiyama A."/>
            <person name="Delaux P.-M."/>
            <person name="Quint M."/>
            <person name="TheiBen G."/>
            <person name="Hagemann M."/>
            <person name="Harholt J."/>
            <person name="Dunand C."/>
            <person name="Zachgo S."/>
            <person name="Langdale J."/>
            <person name="Maumus F."/>
            <person name="Straeten D.V.D."/>
            <person name="Gould S.B."/>
            <person name="Rensing S.A."/>
        </authorList>
    </citation>
    <scope>NUCLEOTIDE SEQUENCE [LARGE SCALE GENOMIC DNA]</scope>
    <source>
        <strain evidence="2 3">S276</strain>
    </source>
</reference>
<sequence length="158" mass="17542">MVLIGTATTAGYMGILPDGVLIRGEMMVKATLSRDMMAVTSRDVLCITRNGPRRRSSGISINEGASQDLGFDRINRGKKAVVAGPGKEGREKYIEDLIYELMLKTKHELEELCKKDRIKYVNKKITTAALAKLRAIDAYGEDEDDEDSEEDTQEENPS</sequence>
<evidence type="ECO:0000256" key="1">
    <source>
        <dbReference type="SAM" id="MobiDB-lite"/>
    </source>
</evidence>